<dbReference type="WBParaSite" id="L893_g9411.t1">
    <property type="protein sequence ID" value="L893_g9411.t1"/>
    <property type="gene ID" value="L893_g9411"/>
</dbReference>
<sequence>MMKCPVMKCPRPFFYETSPGSFLTLSLLLAPLPDSFLARPLHEGVIAQNWRATITAAANLNSADPNSPPPPGIGASREACKSPRSPLS</sequence>
<evidence type="ECO:0000313" key="3">
    <source>
        <dbReference type="WBParaSite" id="L893_g9411.t1"/>
    </source>
</evidence>
<feature type="region of interest" description="Disordered" evidence="1">
    <location>
        <begin position="61"/>
        <end position="88"/>
    </location>
</feature>
<proteinExistence type="predicted"/>
<organism evidence="2 3">
    <name type="scientific">Steinernema glaseri</name>
    <dbReference type="NCBI Taxonomy" id="37863"/>
    <lineage>
        <taxon>Eukaryota</taxon>
        <taxon>Metazoa</taxon>
        <taxon>Ecdysozoa</taxon>
        <taxon>Nematoda</taxon>
        <taxon>Chromadorea</taxon>
        <taxon>Rhabditida</taxon>
        <taxon>Tylenchina</taxon>
        <taxon>Panagrolaimomorpha</taxon>
        <taxon>Strongyloidoidea</taxon>
        <taxon>Steinernematidae</taxon>
        <taxon>Steinernema</taxon>
    </lineage>
</organism>
<protein>
    <submittedName>
        <fullName evidence="3">Secreted protein</fullName>
    </submittedName>
</protein>
<accession>A0A1I8ATT8</accession>
<dbReference type="AlphaFoldDB" id="A0A1I8ATT8"/>
<evidence type="ECO:0000256" key="1">
    <source>
        <dbReference type="SAM" id="MobiDB-lite"/>
    </source>
</evidence>
<name>A0A1I8ATT8_9BILA</name>
<dbReference type="Proteomes" id="UP000095287">
    <property type="component" value="Unplaced"/>
</dbReference>
<keyword evidence="2" id="KW-1185">Reference proteome</keyword>
<evidence type="ECO:0000313" key="2">
    <source>
        <dbReference type="Proteomes" id="UP000095287"/>
    </source>
</evidence>
<reference evidence="3" key="1">
    <citation type="submission" date="2016-11" db="UniProtKB">
        <authorList>
            <consortium name="WormBaseParasite"/>
        </authorList>
    </citation>
    <scope>IDENTIFICATION</scope>
</reference>